<keyword evidence="1" id="KW-0732">Signal</keyword>
<dbReference type="AlphaFoldDB" id="A0A853DIR2"/>
<dbReference type="Gene3D" id="2.30.30.40">
    <property type="entry name" value="SH3 Domains"/>
    <property type="match status" value="1"/>
</dbReference>
<evidence type="ECO:0008006" key="4">
    <source>
        <dbReference type="Google" id="ProtNLM"/>
    </source>
</evidence>
<dbReference type="PROSITE" id="PS51257">
    <property type="entry name" value="PROKAR_LIPOPROTEIN"/>
    <property type="match status" value="1"/>
</dbReference>
<gene>
    <name evidence="2" type="ORF">HNR15_001038</name>
</gene>
<evidence type="ECO:0000313" key="3">
    <source>
        <dbReference type="Proteomes" id="UP000571817"/>
    </source>
</evidence>
<feature type="signal peptide" evidence="1">
    <location>
        <begin position="1"/>
        <end position="28"/>
    </location>
</feature>
<comment type="caution">
    <text evidence="2">The sequence shown here is derived from an EMBL/GenBank/DDBJ whole genome shotgun (WGS) entry which is preliminary data.</text>
</comment>
<dbReference type="EMBL" id="JACCFW010000001">
    <property type="protein sequence ID" value="NYJ74075.1"/>
    <property type="molecule type" value="Genomic_DNA"/>
</dbReference>
<keyword evidence="3" id="KW-1185">Reference proteome</keyword>
<sequence length="110" mass="11569">MKKALTLVLATGALATLPLSVPIAQAHAATASYSCSIDSYGAVQTADWLKVHRSPSTSSGTVGQVKRGTLFHYCSSSGRSGGGHYWVYGYGYNGSKKLTGWVASEYLAHP</sequence>
<protein>
    <recommendedName>
        <fullName evidence="4">SH3b domain-containing protein</fullName>
    </recommendedName>
</protein>
<organism evidence="2 3">
    <name type="scientific">Allobranchiibius huperziae</name>
    <dbReference type="NCBI Taxonomy" id="1874116"/>
    <lineage>
        <taxon>Bacteria</taxon>
        <taxon>Bacillati</taxon>
        <taxon>Actinomycetota</taxon>
        <taxon>Actinomycetes</taxon>
        <taxon>Micrococcales</taxon>
        <taxon>Dermacoccaceae</taxon>
        <taxon>Allobranchiibius</taxon>
    </lineage>
</organism>
<accession>A0A853DIR2</accession>
<name>A0A853DIR2_9MICO</name>
<feature type="chain" id="PRO_5032814621" description="SH3b domain-containing protein" evidence="1">
    <location>
        <begin position="29"/>
        <end position="110"/>
    </location>
</feature>
<evidence type="ECO:0000313" key="2">
    <source>
        <dbReference type="EMBL" id="NYJ74075.1"/>
    </source>
</evidence>
<proteinExistence type="predicted"/>
<dbReference type="Proteomes" id="UP000571817">
    <property type="component" value="Unassembled WGS sequence"/>
</dbReference>
<evidence type="ECO:0000256" key="1">
    <source>
        <dbReference type="SAM" id="SignalP"/>
    </source>
</evidence>
<dbReference type="RefSeq" id="WP_179479715.1">
    <property type="nucleotide sequence ID" value="NZ_JACCFW010000001.1"/>
</dbReference>
<reference evidence="2 3" key="1">
    <citation type="submission" date="2020-07" db="EMBL/GenBank/DDBJ databases">
        <title>Sequencing the genomes of 1000 actinobacteria strains.</title>
        <authorList>
            <person name="Klenk H.-P."/>
        </authorList>
    </citation>
    <scope>NUCLEOTIDE SEQUENCE [LARGE SCALE GENOMIC DNA]</scope>
    <source>
        <strain evidence="2 3">DSM 29531</strain>
    </source>
</reference>